<dbReference type="RefSeq" id="WP_046327383.1">
    <property type="nucleotide sequence ID" value="NZ_CP084384.1"/>
</dbReference>
<dbReference type="EMBL" id="CP084389">
    <property type="protein sequence ID" value="UZX30482.1"/>
    <property type="molecule type" value="Genomic_DNA"/>
</dbReference>
<gene>
    <name evidence="2" type="ORF">LDX53_02580</name>
</gene>
<dbReference type="Pfam" id="PF10263">
    <property type="entry name" value="SprT-like"/>
    <property type="match status" value="1"/>
</dbReference>
<dbReference type="NCBIfam" id="NF003339">
    <property type="entry name" value="PRK04351.1"/>
    <property type="match status" value="1"/>
</dbReference>
<name>A0AA47B5S7_9LACO</name>
<organism evidence="2 3">
    <name type="scientific">Lactobacillus helsingborgensis</name>
    <dbReference type="NCBI Taxonomy" id="1218494"/>
    <lineage>
        <taxon>Bacteria</taxon>
        <taxon>Bacillati</taxon>
        <taxon>Bacillota</taxon>
        <taxon>Bacilli</taxon>
        <taxon>Lactobacillales</taxon>
        <taxon>Lactobacillaceae</taxon>
        <taxon>Lactobacillus</taxon>
    </lineage>
</organism>
<evidence type="ECO:0000259" key="1">
    <source>
        <dbReference type="SMART" id="SM00731"/>
    </source>
</evidence>
<dbReference type="Proteomes" id="UP001164557">
    <property type="component" value="Chromosome"/>
</dbReference>
<dbReference type="Pfam" id="PF17283">
    <property type="entry name" value="Zn_ribbon_SprT"/>
    <property type="match status" value="1"/>
</dbReference>
<evidence type="ECO:0000313" key="2">
    <source>
        <dbReference type="EMBL" id="UZX30482.1"/>
    </source>
</evidence>
<feature type="domain" description="SprT-like" evidence="1">
    <location>
        <begin position="4"/>
        <end position="148"/>
    </location>
</feature>
<dbReference type="AlphaFoldDB" id="A0AA47B5S7"/>
<evidence type="ECO:0000313" key="3">
    <source>
        <dbReference type="Proteomes" id="UP001164557"/>
    </source>
</evidence>
<sequence>MTAAELQNLVEQVSLKYFGRQFNHQVKINYRMTTTGGRYHLDDHHIEINAHFLAPQYFRELIGIIKHELTHYHLHLSHQGYRHQDQDFKTLLSAVGGSRYAPDIGLKRTRKAKYLYVCTKCGQEFLRVRRLNLRRFACGRCGGKLKLLKQNLAINLH</sequence>
<protein>
    <submittedName>
        <fullName evidence="2">SprT family protein</fullName>
    </submittedName>
</protein>
<accession>A0AA47B5S7</accession>
<reference evidence="2" key="1">
    <citation type="submission" date="2021-09" db="EMBL/GenBank/DDBJ databases">
        <title>Lactobacillus species from Apis mellifera, Switzerland.</title>
        <authorList>
            <person name="Pfister J."/>
            <person name="Brown A."/>
            <person name="Neumann P."/>
            <person name="Collaud A."/>
            <person name="Retschnig G."/>
            <person name="Perreten V."/>
        </authorList>
    </citation>
    <scope>NUCLEOTIDE SEQUENCE</scope>
    <source>
        <strain evidence="2">IBH002</strain>
    </source>
</reference>
<dbReference type="InterPro" id="IPR006640">
    <property type="entry name" value="SprT-like_domain"/>
</dbReference>
<keyword evidence="3" id="KW-1185">Reference proteome</keyword>
<dbReference type="SMART" id="SM00731">
    <property type="entry name" value="SprT"/>
    <property type="match status" value="1"/>
</dbReference>
<dbReference type="InterPro" id="IPR035240">
    <property type="entry name" value="SprT_Zn_ribbon"/>
</dbReference>
<dbReference type="GO" id="GO:0006950">
    <property type="term" value="P:response to stress"/>
    <property type="evidence" value="ECO:0007669"/>
    <property type="project" value="UniProtKB-ARBA"/>
</dbReference>
<proteinExistence type="predicted"/>